<evidence type="ECO:0000313" key="2">
    <source>
        <dbReference type="EMBL" id="AUX47511.1"/>
    </source>
</evidence>
<dbReference type="EMBL" id="CP012673">
    <property type="protein sequence ID" value="AUX47511.1"/>
    <property type="molecule type" value="Genomic_DNA"/>
</dbReference>
<dbReference type="AlphaFoldDB" id="A0A2L0F7P2"/>
<reference evidence="2 3" key="1">
    <citation type="submission" date="2015-09" db="EMBL/GenBank/DDBJ databases">
        <title>Sorangium comparison.</title>
        <authorList>
            <person name="Zaburannyi N."/>
            <person name="Bunk B."/>
            <person name="Overmann J."/>
            <person name="Mueller R."/>
        </authorList>
    </citation>
    <scope>NUCLEOTIDE SEQUENCE [LARGE SCALE GENOMIC DNA]</scope>
    <source>
        <strain evidence="2 3">So ce26</strain>
    </source>
</reference>
<proteinExistence type="predicted"/>
<sequence length="141" mass="15403">MLRRVYREDVFACPCGGRRRLVTDLSEREVVVAILKHLGLPSEPPPIPRARSPSCEAACAPQAEPPGARNAGVHADVRPRIRDADLRCAFFVGAAPYLRAVARGGEHARSARGKATFSPSRCKRISDIGACWKPRLMPHTP</sequence>
<feature type="compositionally biased region" description="Low complexity" evidence="1">
    <location>
        <begin position="52"/>
        <end position="66"/>
    </location>
</feature>
<dbReference type="Proteomes" id="UP000238348">
    <property type="component" value="Chromosome"/>
</dbReference>
<gene>
    <name evidence="2" type="ORF">SOCE26_090320</name>
</gene>
<organism evidence="2 3">
    <name type="scientific">Sorangium cellulosum</name>
    <name type="common">Polyangium cellulosum</name>
    <dbReference type="NCBI Taxonomy" id="56"/>
    <lineage>
        <taxon>Bacteria</taxon>
        <taxon>Pseudomonadati</taxon>
        <taxon>Myxococcota</taxon>
        <taxon>Polyangia</taxon>
        <taxon>Polyangiales</taxon>
        <taxon>Polyangiaceae</taxon>
        <taxon>Sorangium</taxon>
    </lineage>
</organism>
<evidence type="ECO:0000313" key="3">
    <source>
        <dbReference type="Proteomes" id="UP000238348"/>
    </source>
</evidence>
<name>A0A2L0F7P2_SORCE</name>
<accession>A0A2L0F7P2</accession>
<protein>
    <submittedName>
        <fullName evidence="2">Uncharacterized protein</fullName>
    </submittedName>
</protein>
<feature type="region of interest" description="Disordered" evidence="1">
    <location>
        <begin position="43"/>
        <end position="72"/>
    </location>
</feature>
<evidence type="ECO:0000256" key="1">
    <source>
        <dbReference type="SAM" id="MobiDB-lite"/>
    </source>
</evidence>